<evidence type="ECO:0000256" key="1">
    <source>
        <dbReference type="ARBA" id="ARBA00004828"/>
    </source>
</evidence>
<dbReference type="PANTHER" id="PTHR23342:SF0">
    <property type="entry name" value="N-ACETYLGLUTAMATE SYNTHASE, MITOCHONDRIAL"/>
    <property type="match status" value="1"/>
</dbReference>
<comment type="pathway">
    <text evidence="1 9">Amino-acid biosynthesis; L-arginine biosynthesis; N(2)-acetyl-L-ornithine from L-glutamate: step 2/4.</text>
</comment>
<protein>
    <recommendedName>
        <fullName evidence="9">Acetylglutamate kinase</fullName>
        <ecNumber evidence="9">2.7.2.8</ecNumber>
    </recommendedName>
    <alternativeName>
        <fullName evidence="9">N-acetyl-L-glutamate 5-phosphotransferase</fullName>
    </alternativeName>
    <alternativeName>
        <fullName evidence="9">NAG kinase</fullName>
        <shortName evidence="9">NAGK</shortName>
    </alternativeName>
</protein>
<evidence type="ECO:0000256" key="5">
    <source>
        <dbReference type="ARBA" id="ARBA00022741"/>
    </source>
</evidence>
<comment type="similarity">
    <text evidence="9">Belongs to the acetylglutamate kinase family. ArgB subfamily.</text>
</comment>
<dbReference type="GO" id="GO:0003991">
    <property type="term" value="F:acetylglutamate kinase activity"/>
    <property type="evidence" value="ECO:0007669"/>
    <property type="project" value="UniProtKB-UniRule"/>
</dbReference>
<keyword evidence="9" id="KW-0963">Cytoplasm</keyword>
<keyword evidence="3 9" id="KW-0028">Amino-acid biosynthesis</keyword>
<dbReference type="Pfam" id="PF00696">
    <property type="entry name" value="AA_kinase"/>
    <property type="match status" value="1"/>
</dbReference>
<keyword evidence="6 9" id="KW-0418">Kinase</keyword>
<comment type="function">
    <text evidence="9">Catalyzes the ATP-dependent phosphorylation of N-acetyl-L-glutamate.</text>
</comment>
<evidence type="ECO:0000256" key="7">
    <source>
        <dbReference type="ARBA" id="ARBA00022840"/>
    </source>
</evidence>
<accession>A0A2U4F1X8</accession>
<dbReference type="GO" id="GO:0005737">
    <property type="term" value="C:cytoplasm"/>
    <property type="evidence" value="ECO:0007669"/>
    <property type="project" value="UniProtKB-SubCell"/>
</dbReference>
<comment type="subcellular location">
    <subcellularLocation>
        <location evidence="9">Cytoplasm</location>
    </subcellularLocation>
</comment>
<reference evidence="11 12" key="1">
    <citation type="submission" date="2012-07" db="EMBL/GenBank/DDBJ databases">
        <title>Genome sequence of Brachyspira sp. 30446, isolated from a pig with mucohaemorrhagic colitis.</title>
        <authorList>
            <person name="Rubin J.E."/>
            <person name="Fernando C."/>
            <person name="Harding J.C.S."/>
            <person name="Hill J.E."/>
        </authorList>
    </citation>
    <scope>NUCLEOTIDE SEQUENCE [LARGE SCALE GENOMIC DNA]</scope>
    <source>
        <strain evidence="11 12">30446</strain>
    </source>
</reference>
<dbReference type="UniPathway" id="UPA00068">
    <property type="reaction ID" value="UER00107"/>
</dbReference>
<evidence type="ECO:0000256" key="4">
    <source>
        <dbReference type="ARBA" id="ARBA00022679"/>
    </source>
</evidence>
<dbReference type="Proteomes" id="UP000011663">
    <property type="component" value="Unassembled WGS sequence"/>
</dbReference>
<dbReference type="GO" id="GO:0042450">
    <property type="term" value="P:L-arginine biosynthetic process via ornithine"/>
    <property type="evidence" value="ECO:0007669"/>
    <property type="project" value="UniProtKB-UniRule"/>
</dbReference>
<dbReference type="EMBL" id="ALNZ01000033">
    <property type="protein sequence ID" value="EKV56297.1"/>
    <property type="molecule type" value="Genomic_DNA"/>
</dbReference>
<dbReference type="SUPFAM" id="SSF53633">
    <property type="entry name" value="Carbamate kinase-like"/>
    <property type="match status" value="1"/>
</dbReference>
<evidence type="ECO:0000256" key="9">
    <source>
        <dbReference type="HAMAP-Rule" id="MF_00082"/>
    </source>
</evidence>
<feature type="domain" description="Aspartate/glutamate/uridylate kinase" evidence="10">
    <location>
        <begin position="39"/>
        <end position="277"/>
    </location>
</feature>
<feature type="binding site" evidence="9">
    <location>
        <position position="195"/>
    </location>
    <ligand>
        <name>substrate</name>
    </ligand>
</feature>
<dbReference type="InterPro" id="IPR041727">
    <property type="entry name" value="NAGK-C"/>
</dbReference>
<comment type="caution">
    <text evidence="11">The sequence shown here is derived from an EMBL/GenBank/DDBJ whole genome shotgun (WGS) entry which is preliminary data.</text>
</comment>
<keyword evidence="4 9" id="KW-0808">Transferase</keyword>
<comment type="catalytic activity">
    <reaction evidence="8 9">
        <text>N-acetyl-L-glutamate + ATP = N-acetyl-L-glutamyl 5-phosphate + ADP</text>
        <dbReference type="Rhea" id="RHEA:14629"/>
        <dbReference type="ChEBI" id="CHEBI:30616"/>
        <dbReference type="ChEBI" id="CHEBI:44337"/>
        <dbReference type="ChEBI" id="CHEBI:57936"/>
        <dbReference type="ChEBI" id="CHEBI:456216"/>
        <dbReference type="EC" id="2.7.2.8"/>
    </reaction>
</comment>
<dbReference type="InterPro" id="IPR001057">
    <property type="entry name" value="Glu/AcGlu_kinase"/>
</dbReference>
<evidence type="ECO:0000256" key="3">
    <source>
        <dbReference type="ARBA" id="ARBA00022605"/>
    </source>
</evidence>
<keyword evidence="7 9" id="KW-0067">ATP-binding</keyword>
<feature type="binding site" evidence="9">
    <location>
        <begin position="79"/>
        <end position="80"/>
    </location>
    <ligand>
        <name>substrate</name>
    </ligand>
</feature>
<feature type="site" description="Transition state stabilizer" evidence="9">
    <location>
        <position position="258"/>
    </location>
</feature>
<feature type="binding site" evidence="9">
    <location>
        <position position="101"/>
    </location>
    <ligand>
        <name>substrate</name>
    </ligand>
</feature>
<gene>
    <name evidence="9" type="primary">argB</name>
    <name evidence="11" type="ORF">A966_11467</name>
</gene>
<dbReference type="FunFam" id="3.40.1160.10:FF:000004">
    <property type="entry name" value="Acetylglutamate kinase"/>
    <property type="match status" value="1"/>
</dbReference>
<dbReference type="HAMAP" id="MF_00082">
    <property type="entry name" value="ArgB"/>
    <property type="match status" value="1"/>
</dbReference>
<organism evidence="11 12">
    <name type="scientific">Brachyspira hampsonii 30446</name>
    <dbReference type="NCBI Taxonomy" id="1289135"/>
    <lineage>
        <taxon>Bacteria</taxon>
        <taxon>Pseudomonadati</taxon>
        <taxon>Spirochaetota</taxon>
        <taxon>Spirochaetia</taxon>
        <taxon>Brachyspirales</taxon>
        <taxon>Brachyspiraceae</taxon>
        <taxon>Brachyspira</taxon>
    </lineage>
</organism>
<dbReference type="InterPro" id="IPR004662">
    <property type="entry name" value="AcgluKinase_fam"/>
</dbReference>
<dbReference type="PANTHER" id="PTHR23342">
    <property type="entry name" value="N-ACETYLGLUTAMATE SYNTHASE"/>
    <property type="match status" value="1"/>
</dbReference>
<sequence length="301" mass="32637">MALTEVNNIKEIKMENISNRDKAFILNQALPYIQKYTGKTVVIKYGGSAMENPELKKKVMTDVALLSTVGIKVIVVHGGGKDITAVLNKIGKESKFINGLRYTDKETAEVVKMVLAGKVNKDLVASLENSGGKCLGICGIDGGMFKVSKYKGDDDLGFVGDVDEVDTDLLNTIITNKYIPIVATIGCDNEGNVYNINADTAAAKIAESLKAETLIYMTDTPGLLKNKDDESSLINQINIKDIDNLIKDGTISGGMIPKVKHCIDAVENGVSKVFIIDGRLCHSLLIEMFTDEGIGTMFYKD</sequence>
<dbReference type="InterPro" id="IPR037528">
    <property type="entry name" value="ArgB"/>
</dbReference>
<dbReference type="InterPro" id="IPR001048">
    <property type="entry name" value="Asp/Glu/Uridylate_kinase"/>
</dbReference>
<dbReference type="STRING" id="1289135.A966_11467"/>
<keyword evidence="5 9" id="KW-0547">Nucleotide-binding</keyword>
<dbReference type="AlphaFoldDB" id="A0A2U4F1X8"/>
<dbReference type="EC" id="2.7.2.8" evidence="9"/>
<evidence type="ECO:0000256" key="8">
    <source>
        <dbReference type="ARBA" id="ARBA00048141"/>
    </source>
</evidence>
<evidence type="ECO:0000313" key="12">
    <source>
        <dbReference type="Proteomes" id="UP000011663"/>
    </source>
</evidence>
<dbReference type="PRINTS" id="PR00474">
    <property type="entry name" value="GLU5KINASE"/>
</dbReference>
<evidence type="ECO:0000259" key="10">
    <source>
        <dbReference type="Pfam" id="PF00696"/>
    </source>
</evidence>
<evidence type="ECO:0000256" key="6">
    <source>
        <dbReference type="ARBA" id="ARBA00022777"/>
    </source>
</evidence>
<proteinExistence type="inferred from homology"/>
<name>A0A2U4F1X8_9SPIR</name>
<evidence type="ECO:0000256" key="2">
    <source>
        <dbReference type="ARBA" id="ARBA00022571"/>
    </source>
</evidence>
<dbReference type="PIRSF" id="PIRSF000728">
    <property type="entry name" value="NAGK"/>
    <property type="match status" value="1"/>
</dbReference>
<dbReference type="GO" id="GO:0005524">
    <property type="term" value="F:ATP binding"/>
    <property type="evidence" value="ECO:0007669"/>
    <property type="project" value="UniProtKB-UniRule"/>
</dbReference>
<dbReference type="NCBIfam" id="TIGR00761">
    <property type="entry name" value="argB"/>
    <property type="match status" value="1"/>
</dbReference>
<keyword evidence="2 9" id="KW-0055">Arginine biosynthesis</keyword>
<dbReference type="InterPro" id="IPR036393">
    <property type="entry name" value="AceGlu_kinase-like_sf"/>
</dbReference>
<dbReference type="Gene3D" id="3.40.1160.10">
    <property type="entry name" value="Acetylglutamate kinase-like"/>
    <property type="match status" value="1"/>
</dbReference>
<dbReference type="CDD" id="cd04250">
    <property type="entry name" value="AAK_NAGK-C"/>
    <property type="match status" value="1"/>
</dbReference>
<evidence type="ECO:0000313" key="11">
    <source>
        <dbReference type="EMBL" id="EKV56297.1"/>
    </source>
</evidence>
<feature type="site" description="Transition state stabilizer" evidence="9">
    <location>
        <position position="44"/>
    </location>
</feature>